<name>A0ABQ4TCB7_METOR</name>
<dbReference type="Pfam" id="PF06764">
    <property type="entry name" value="DUF1223"/>
    <property type="match status" value="1"/>
</dbReference>
<evidence type="ECO:0008006" key="4">
    <source>
        <dbReference type="Google" id="ProtNLM"/>
    </source>
</evidence>
<reference evidence="2" key="1">
    <citation type="journal article" date="2021" name="Front. Microbiol.">
        <title>Comprehensive Comparative Genomics and Phenotyping of Methylobacterium Species.</title>
        <authorList>
            <person name="Alessa O."/>
            <person name="Ogura Y."/>
            <person name="Fujitani Y."/>
            <person name="Takami H."/>
            <person name="Hayashi T."/>
            <person name="Sahin N."/>
            <person name="Tani A."/>
        </authorList>
    </citation>
    <scope>NUCLEOTIDE SEQUENCE</scope>
    <source>
        <strain evidence="2">NBRC 15689</strain>
    </source>
</reference>
<dbReference type="SUPFAM" id="SSF52833">
    <property type="entry name" value="Thioredoxin-like"/>
    <property type="match status" value="1"/>
</dbReference>
<proteinExistence type="predicted"/>
<evidence type="ECO:0000313" key="2">
    <source>
        <dbReference type="EMBL" id="GJE28963.1"/>
    </source>
</evidence>
<dbReference type="EMBL" id="BPQV01000013">
    <property type="protein sequence ID" value="GJE28963.1"/>
    <property type="molecule type" value="Genomic_DNA"/>
</dbReference>
<gene>
    <name evidence="2" type="ORF">LKMONMHP_3838</name>
</gene>
<keyword evidence="3" id="KW-1185">Reference proteome</keyword>
<dbReference type="PANTHER" id="PTHR36057">
    <property type="match status" value="1"/>
</dbReference>
<feature type="chain" id="PRO_5046575732" description="DUF1223 domain-containing protein" evidence="1">
    <location>
        <begin position="31"/>
        <end position="250"/>
    </location>
</feature>
<evidence type="ECO:0000313" key="3">
    <source>
        <dbReference type="Proteomes" id="UP001055156"/>
    </source>
</evidence>
<evidence type="ECO:0000256" key="1">
    <source>
        <dbReference type="SAM" id="SignalP"/>
    </source>
</evidence>
<reference evidence="2" key="2">
    <citation type="submission" date="2021-08" db="EMBL/GenBank/DDBJ databases">
        <authorList>
            <person name="Tani A."/>
            <person name="Ola A."/>
            <person name="Ogura Y."/>
            <person name="Katsura K."/>
            <person name="Hayashi T."/>
        </authorList>
    </citation>
    <scope>NUCLEOTIDE SEQUENCE</scope>
    <source>
        <strain evidence="2">NBRC 15689</strain>
    </source>
</reference>
<comment type="caution">
    <text evidence="2">The sequence shown here is derived from an EMBL/GenBank/DDBJ whole genome shotgun (WGS) entry which is preliminary data.</text>
</comment>
<feature type="signal peptide" evidence="1">
    <location>
        <begin position="1"/>
        <end position="30"/>
    </location>
</feature>
<keyword evidence="1" id="KW-0732">Signal</keyword>
<dbReference type="PANTHER" id="PTHR36057:SF1">
    <property type="entry name" value="LIPOPROTEIN LIPID ATTACHMENT SITE-LIKE PROTEIN, PUTATIVE (DUF1223)-RELATED"/>
    <property type="match status" value="1"/>
</dbReference>
<dbReference type="InterPro" id="IPR036249">
    <property type="entry name" value="Thioredoxin-like_sf"/>
</dbReference>
<organism evidence="2 3">
    <name type="scientific">Methylobacterium organophilum</name>
    <dbReference type="NCBI Taxonomy" id="410"/>
    <lineage>
        <taxon>Bacteria</taxon>
        <taxon>Pseudomonadati</taxon>
        <taxon>Pseudomonadota</taxon>
        <taxon>Alphaproteobacteria</taxon>
        <taxon>Hyphomicrobiales</taxon>
        <taxon>Methylobacteriaceae</taxon>
        <taxon>Methylobacterium</taxon>
    </lineage>
</organism>
<protein>
    <recommendedName>
        <fullName evidence="4">DUF1223 domain-containing protein</fullName>
    </recommendedName>
</protein>
<dbReference type="InterPro" id="IPR010634">
    <property type="entry name" value="DUF1223"/>
</dbReference>
<accession>A0ABQ4TCB7</accession>
<sequence>MRASHEVMRLRLNIAFAAVMLAGFPAAAQAEPVRAVVEMYTSQGCASCPPADRLTGALSKEPGILALTLPVTYWDYLGWKDSLATHAFTDRQRAYASVRSDRSLFTPQAIINGQDVVVGSDRQEIAQLIEKAKAAGGLPVGLRVEERNERIVVDVEADASGRRGEVWLLPIARHRLVDIERGENKGRQIVYENVVRGMQRLGAWAGQSIRFEVPRESARKGGADAYVVMLQNAAGGRLGAILAAAKGPGW</sequence>
<dbReference type="Proteomes" id="UP001055156">
    <property type="component" value="Unassembled WGS sequence"/>
</dbReference>